<protein>
    <recommendedName>
        <fullName evidence="7">Scarecrow-like protein 9</fullName>
    </recommendedName>
</protein>
<dbReference type="PROSITE" id="PS50985">
    <property type="entry name" value="GRAS"/>
    <property type="match status" value="1"/>
</dbReference>
<evidence type="ECO:0000256" key="2">
    <source>
        <dbReference type="ARBA" id="ARBA00023163"/>
    </source>
</evidence>
<dbReference type="Pfam" id="PF03514">
    <property type="entry name" value="GRAS"/>
    <property type="match status" value="1"/>
</dbReference>
<evidence type="ECO:0000256" key="3">
    <source>
        <dbReference type="PROSITE-ProRule" id="PRU01191"/>
    </source>
</evidence>
<feature type="region of interest" description="Leucine repeat I (LRI)" evidence="3">
    <location>
        <begin position="345"/>
        <end position="405"/>
    </location>
</feature>
<feature type="region of interest" description="Disordered" evidence="4">
    <location>
        <begin position="58"/>
        <end position="80"/>
    </location>
</feature>
<feature type="region of interest" description="VHIID" evidence="3">
    <location>
        <begin position="424"/>
        <end position="489"/>
    </location>
</feature>
<dbReference type="EMBL" id="BPVZ01000085">
    <property type="protein sequence ID" value="GKV29978.1"/>
    <property type="molecule type" value="Genomic_DNA"/>
</dbReference>
<evidence type="ECO:0000313" key="5">
    <source>
        <dbReference type="EMBL" id="GKV29978.1"/>
    </source>
</evidence>
<gene>
    <name evidence="5" type="ORF">SLEP1_g38850</name>
</gene>
<keyword evidence="1" id="KW-0805">Transcription regulation</keyword>
<reference evidence="5 6" key="1">
    <citation type="journal article" date="2021" name="Commun. Biol.">
        <title>The genome of Shorea leprosula (Dipterocarpaceae) highlights the ecological relevance of drought in aseasonal tropical rainforests.</title>
        <authorList>
            <person name="Ng K.K.S."/>
            <person name="Kobayashi M.J."/>
            <person name="Fawcett J.A."/>
            <person name="Hatakeyama M."/>
            <person name="Paape T."/>
            <person name="Ng C.H."/>
            <person name="Ang C.C."/>
            <person name="Tnah L.H."/>
            <person name="Lee C.T."/>
            <person name="Nishiyama T."/>
            <person name="Sese J."/>
            <person name="O'Brien M.J."/>
            <person name="Copetti D."/>
            <person name="Mohd Noor M.I."/>
            <person name="Ong R.C."/>
            <person name="Putra M."/>
            <person name="Sireger I.Z."/>
            <person name="Indrioko S."/>
            <person name="Kosugi Y."/>
            <person name="Izuno A."/>
            <person name="Isagi Y."/>
            <person name="Lee S.L."/>
            <person name="Shimizu K.K."/>
        </authorList>
    </citation>
    <scope>NUCLEOTIDE SEQUENCE [LARGE SCALE GENOMIC DNA]</scope>
    <source>
        <strain evidence="5">214</strain>
    </source>
</reference>
<evidence type="ECO:0000256" key="1">
    <source>
        <dbReference type="ARBA" id="ARBA00023015"/>
    </source>
</evidence>
<proteinExistence type="inferred from homology"/>
<organism evidence="5 6">
    <name type="scientific">Rubroshorea leprosula</name>
    <dbReference type="NCBI Taxonomy" id="152421"/>
    <lineage>
        <taxon>Eukaryota</taxon>
        <taxon>Viridiplantae</taxon>
        <taxon>Streptophyta</taxon>
        <taxon>Embryophyta</taxon>
        <taxon>Tracheophyta</taxon>
        <taxon>Spermatophyta</taxon>
        <taxon>Magnoliopsida</taxon>
        <taxon>eudicotyledons</taxon>
        <taxon>Gunneridae</taxon>
        <taxon>Pentapetalae</taxon>
        <taxon>rosids</taxon>
        <taxon>malvids</taxon>
        <taxon>Malvales</taxon>
        <taxon>Dipterocarpaceae</taxon>
        <taxon>Rubroshorea</taxon>
    </lineage>
</organism>
<dbReference type="Proteomes" id="UP001054252">
    <property type="component" value="Unassembled WGS sequence"/>
</dbReference>
<dbReference type="InterPro" id="IPR005202">
    <property type="entry name" value="TF_GRAS"/>
</dbReference>
<feature type="region of interest" description="Leucine repeat II (LRII)" evidence="3">
    <location>
        <begin position="505"/>
        <end position="537"/>
    </location>
</feature>
<feature type="region of interest" description="SAW" evidence="3">
    <location>
        <begin position="643"/>
        <end position="718"/>
    </location>
</feature>
<keyword evidence="6" id="KW-1185">Reference proteome</keyword>
<dbReference type="PANTHER" id="PTHR31636">
    <property type="entry name" value="OSJNBA0084A10.13 PROTEIN-RELATED"/>
    <property type="match status" value="1"/>
</dbReference>
<name>A0AAV5KYA7_9ROSI</name>
<keyword evidence="2" id="KW-0804">Transcription</keyword>
<dbReference type="AlphaFoldDB" id="A0AAV5KYA7"/>
<comment type="caution">
    <text evidence="5">The sequence shown here is derived from an EMBL/GenBank/DDBJ whole genome shotgun (WGS) entry which is preliminary data.</text>
</comment>
<evidence type="ECO:0000313" key="6">
    <source>
        <dbReference type="Proteomes" id="UP001054252"/>
    </source>
</evidence>
<evidence type="ECO:0000256" key="4">
    <source>
        <dbReference type="SAM" id="MobiDB-lite"/>
    </source>
</evidence>
<feature type="short sequence motif" description="VHIID" evidence="3">
    <location>
        <begin position="455"/>
        <end position="459"/>
    </location>
</feature>
<accession>A0AAV5KYA7</accession>
<sequence length="725" mass="82472">MDERLRGHLGSINEIQMRSQPLSIFPKEPISNFRNQNIVAAPRLENDFADHSCEDFNFLPPDPTPRKVGTSSSVNHAEDSPADYDFSDAVLRYINKMLMEEDVEEMTSMLQDSIELQATEKSFYEVLGKKYLPSLEQNVHENQQSQDGHFKQNLSEKQSPEFPIYSISHSSCSVVTSTVDGLTDSRNSIIHVSNCNGNIQSTCQFRKGVEEATKFLPRGNNLFVNLDVSVVEPAELNVGNSDLVGQEEKKDKGDCSAGGMKGRKNLRTKNFFAEEERSRKQTAVYSDLSVRSDLFDMVLLYSSSPGQTTVFASQEALQNGTGKVPKVTNGGKVPGKKQNEKIRVVDLRIALIRCAEAFAANESRTVNELLKQIKQHASLVGDGNQRIAQCFVDALEARLTGTGSQIYKDIASKRKSAADILRAYRLHITICPFFIISYFIANETINMIADNSMRLHVIDFGILYGFQWPTLIQQLSMRQGGPPKLRITGIDVLEPGFRPTERVEEAGRRLAAYAKKFKVPFEFTAIVKNWDAIKVEELKIHRDEVIVVNCLYRAENLLDESAAENSPRTIVFNLIRQINPDIFIHGIVNGGFNSPFFVTRFREALFHFSALFDMFDTIVPRNDPDRLLIEKQLLRKESLNVIACEGWERVERPEKYKKWHIHNQRAGFVQLSFDRETVMEATDRVRSHYHKDFIIDETDKWVVQGWRGRILYAISIWRPAQRDSI</sequence>
<comment type="similarity">
    <text evidence="3">Belongs to the GRAS family.</text>
</comment>
<evidence type="ECO:0008006" key="7">
    <source>
        <dbReference type="Google" id="ProtNLM"/>
    </source>
</evidence>
<comment type="caution">
    <text evidence="3">Lacks conserved residue(s) required for the propagation of feature annotation.</text>
</comment>